<keyword evidence="3" id="KW-1015">Disulfide bond</keyword>
<dbReference type="InterPro" id="IPR048280">
    <property type="entry name" value="COX6B-like"/>
</dbReference>
<keyword evidence="6" id="KW-1185">Reference proteome</keyword>
<protein>
    <recommendedName>
        <fullName evidence="7">Cytochrome c oxidase assembly factor 6</fullName>
    </recommendedName>
</protein>
<dbReference type="PANTHER" id="PTHR47445:SF1">
    <property type="entry name" value="OS08G0441400 PROTEIN"/>
    <property type="match status" value="1"/>
</dbReference>
<evidence type="ECO:0000256" key="2">
    <source>
        <dbReference type="ARBA" id="ARBA00023128"/>
    </source>
</evidence>
<accession>A0ABP0TFC8</accession>
<dbReference type="PANTHER" id="PTHR47445">
    <property type="entry name" value="OS08G0441400 PROTEIN"/>
    <property type="match status" value="1"/>
</dbReference>
<dbReference type="InterPro" id="IPR036549">
    <property type="entry name" value="CX6/COA6-like_sf"/>
</dbReference>
<dbReference type="Pfam" id="PF02297">
    <property type="entry name" value="COX6B"/>
    <property type="match status" value="1"/>
</dbReference>
<evidence type="ECO:0008006" key="7">
    <source>
        <dbReference type="Google" id="ProtNLM"/>
    </source>
</evidence>
<comment type="subcellular location">
    <subcellularLocation>
        <location evidence="1">Mitochondrion</location>
    </subcellularLocation>
</comment>
<keyword evidence="2" id="KW-0496">Mitochondrion</keyword>
<name>A0ABP0TFC8_9BRYO</name>
<evidence type="ECO:0000256" key="3">
    <source>
        <dbReference type="ARBA" id="ARBA00023157"/>
    </source>
</evidence>
<feature type="region of interest" description="Disordered" evidence="4">
    <location>
        <begin position="95"/>
        <end position="115"/>
    </location>
</feature>
<dbReference type="EMBL" id="OZ019902">
    <property type="protein sequence ID" value="CAK9194783.1"/>
    <property type="molecule type" value="Genomic_DNA"/>
</dbReference>
<dbReference type="InterPro" id="IPR048282">
    <property type="entry name" value="COA6_pln"/>
</dbReference>
<organism evidence="5 6">
    <name type="scientific">Sphagnum troendelagicum</name>
    <dbReference type="NCBI Taxonomy" id="128251"/>
    <lineage>
        <taxon>Eukaryota</taxon>
        <taxon>Viridiplantae</taxon>
        <taxon>Streptophyta</taxon>
        <taxon>Embryophyta</taxon>
        <taxon>Bryophyta</taxon>
        <taxon>Sphagnophytina</taxon>
        <taxon>Sphagnopsida</taxon>
        <taxon>Sphagnales</taxon>
        <taxon>Sphagnaceae</taxon>
        <taxon>Sphagnum</taxon>
    </lineage>
</organism>
<evidence type="ECO:0000256" key="1">
    <source>
        <dbReference type="ARBA" id="ARBA00004173"/>
    </source>
</evidence>
<evidence type="ECO:0000313" key="5">
    <source>
        <dbReference type="EMBL" id="CAK9194783.1"/>
    </source>
</evidence>
<dbReference type="SUPFAM" id="SSF47694">
    <property type="entry name" value="Cytochrome c oxidase subunit h"/>
    <property type="match status" value="1"/>
</dbReference>
<evidence type="ECO:0000313" key="6">
    <source>
        <dbReference type="Proteomes" id="UP001497512"/>
    </source>
</evidence>
<gene>
    <name evidence="5" type="ORF">CSSPTR1EN2_LOCUS2698</name>
</gene>
<dbReference type="Proteomes" id="UP001497512">
    <property type="component" value="Chromosome 10"/>
</dbReference>
<evidence type="ECO:0000256" key="4">
    <source>
        <dbReference type="SAM" id="MobiDB-lite"/>
    </source>
</evidence>
<reference evidence="5" key="1">
    <citation type="submission" date="2024-02" db="EMBL/GenBank/DDBJ databases">
        <authorList>
            <consortium name="ELIXIR-Norway"/>
            <consortium name="Elixir Norway"/>
        </authorList>
    </citation>
    <scope>NUCLEOTIDE SEQUENCE</scope>
</reference>
<proteinExistence type="predicted"/>
<sequence length="115" mass="12733">MASLQEKGVSGVEKDVLASGRNACYKARDAFFRCVEADAGHTTPTEVASVGLLYPSQCKTLRANYEQLCRSTWVKHFDRQFCARKRTKRLLDTDIGARPISPQQKTTIGLQPGGK</sequence>
<dbReference type="Gene3D" id="1.10.10.140">
    <property type="entry name" value="Cytochrome c oxidase, subunit VIb"/>
    <property type="match status" value="1"/>
</dbReference>